<dbReference type="FunFam" id="3.30.450.20:FF:000059">
    <property type="entry name" value="PAS domain containing serine/threonine kinase"/>
    <property type="match status" value="1"/>
</dbReference>
<name>A7T0G4_NEMVE</name>
<dbReference type="Proteomes" id="UP000001593">
    <property type="component" value="Unassembled WGS sequence"/>
</dbReference>
<dbReference type="eggNOG" id="KOG1152">
    <property type="taxonomic scope" value="Eukaryota"/>
</dbReference>
<dbReference type="PROSITE" id="PS50112">
    <property type="entry name" value="PAS"/>
    <property type="match status" value="1"/>
</dbReference>
<dbReference type="CDD" id="cd00130">
    <property type="entry name" value="PAS"/>
    <property type="match status" value="1"/>
</dbReference>
<organism evidence="2 3">
    <name type="scientific">Nematostella vectensis</name>
    <name type="common">Starlet sea anemone</name>
    <dbReference type="NCBI Taxonomy" id="45351"/>
    <lineage>
        <taxon>Eukaryota</taxon>
        <taxon>Metazoa</taxon>
        <taxon>Cnidaria</taxon>
        <taxon>Anthozoa</taxon>
        <taxon>Hexacorallia</taxon>
        <taxon>Actiniaria</taxon>
        <taxon>Edwardsiidae</taxon>
        <taxon>Nematostella</taxon>
    </lineage>
</organism>
<dbReference type="EMBL" id="DS470025">
    <property type="protein sequence ID" value="EDO30547.1"/>
    <property type="molecule type" value="Genomic_DNA"/>
</dbReference>
<dbReference type="InParanoid" id="A7T0G4"/>
<evidence type="ECO:0000259" key="1">
    <source>
        <dbReference type="PROSITE" id="PS50112"/>
    </source>
</evidence>
<evidence type="ECO:0000313" key="2">
    <source>
        <dbReference type="EMBL" id="EDO30547.1"/>
    </source>
</evidence>
<reference evidence="2 3" key="1">
    <citation type="journal article" date="2007" name="Science">
        <title>Sea anemone genome reveals ancestral eumetazoan gene repertoire and genomic organization.</title>
        <authorList>
            <person name="Putnam N.H."/>
            <person name="Srivastava M."/>
            <person name="Hellsten U."/>
            <person name="Dirks B."/>
            <person name="Chapman J."/>
            <person name="Salamov A."/>
            <person name="Terry A."/>
            <person name="Shapiro H."/>
            <person name="Lindquist E."/>
            <person name="Kapitonov V.V."/>
            <person name="Jurka J."/>
            <person name="Genikhovich G."/>
            <person name="Grigoriev I.V."/>
            <person name="Lucas S.M."/>
            <person name="Steele R.E."/>
            <person name="Finnerty J.R."/>
            <person name="Technau U."/>
            <person name="Martindale M.Q."/>
            <person name="Rokhsar D.S."/>
        </authorList>
    </citation>
    <scope>NUCLEOTIDE SEQUENCE [LARGE SCALE GENOMIC DNA]</scope>
    <source>
        <strain evidence="3">CH2 X CH6</strain>
    </source>
</reference>
<protein>
    <recommendedName>
        <fullName evidence="1">PAS domain-containing protein</fullName>
    </recommendedName>
</protein>
<feature type="non-terminal residue" evidence="2">
    <location>
        <position position="1"/>
    </location>
</feature>
<keyword evidence="3" id="KW-1185">Reference proteome</keyword>
<dbReference type="Pfam" id="PF00989">
    <property type="entry name" value="PAS"/>
    <property type="match status" value="1"/>
</dbReference>
<dbReference type="AlphaFoldDB" id="A7T0G4"/>
<dbReference type="NCBIfam" id="TIGR00229">
    <property type="entry name" value="sensory_box"/>
    <property type="match status" value="1"/>
</dbReference>
<dbReference type="SUPFAM" id="SSF55785">
    <property type="entry name" value="PYP-like sensor domain (PAS domain)"/>
    <property type="match status" value="1"/>
</dbReference>
<sequence>NKAIVTINARTSEILMANDMAVDLFSYPRDKLIGMEMSSLFTDTHREKQEALVEQHIEGSGAVVVVSGKVMEVMDGCGIVFPVSMWMKKLTWEEEPRCIAVMEPVER</sequence>
<dbReference type="STRING" id="45351.A7T0G4"/>
<dbReference type="InterPro" id="IPR013767">
    <property type="entry name" value="PAS_fold"/>
</dbReference>
<dbReference type="GO" id="GO:0006355">
    <property type="term" value="P:regulation of DNA-templated transcription"/>
    <property type="evidence" value="ECO:0007669"/>
    <property type="project" value="InterPro"/>
</dbReference>
<proteinExistence type="predicted"/>
<accession>A7T0G4</accession>
<dbReference type="InterPro" id="IPR000014">
    <property type="entry name" value="PAS"/>
</dbReference>
<dbReference type="PhylomeDB" id="A7T0G4"/>
<gene>
    <name evidence="2" type="ORF">NEMVEDRAFT_v1g18790</name>
</gene>
<evidence type="ECO:0000313" key="3">
    <source>
        <dbReference type="Proteomes" id="UP000001593"/>
    </source>
</evidence>
<dbReference type="InterPro" id="IPR035965">
    <property type="entry name" value="PAS-like_dom_sf"/>
</dbReference>
<dbReference type="HOGENOM" id="CLU_2216514_0_0_1"/>
<feature type="domain" description="PAS" evidence="1">
    <location>
        <begin position="1"/>
        <end position="60"/>
    </location>
</feature>
<feature type="non-terminal residue" evidence="2">
    <location>
        <position position="107"/>
    </location>
</feature>
<dbReference type="Gene3D" id="3.30.450.20">
    <property type="entry name" value="PAS domain"/>
    <property type="match status" value="1"/>
</dbReference>